<dbReference type="Proteomes" id="UP000007721">
    <property type="component" value="Chromosome"/>
</dbReference>
<keyword evidence="1 4" id="KW-0808">Transferase</keyword>
<protein>
    <submittedName>
        <fullName evidence="4">Acetyltransferase, putative</fullName>
    </submittedName>
</protein>
<gene>
    <name evidence="4" type="ordered locus">Geob_0210</name>
</gene>
<dbReference type="RefSeq" id="WP_012645311.1">
    <property type="nucleotide sequence ID" value="NC_011979.1"/>
</dbReference>
<evidence type="ECO:0000313" key="4">
    <source>
        <dbReference type="EMBL" id="ACM18582.1"/>
    </source>
</evidence>
<dbReference type="GO" id="GO:0016747">
    <property type="term" value="F:acyltransferase activity, transferring groups other than amino-acyl groups"/>
    <property type="evidence" value="ECO:0007669"/>
    <property type="project" value="InterPro"/>
</dbReference>
<proteinExistence type="predicted"/>
<dbReference type="Pfam" id="PF00583">
    <property type="entry name" value="Acetyltransf_1"/>
    <property type="match status" value="1"/>
</dbReference>
<feature type="domain" description="N-acetyltransferase" evidence="3">
    <location>
        <begin position="5"/>
        <end position="148"/>
    </location>
</feature>
<organism evidence="4 5">
    <name type="scientific">Geotalea daltonii (strain DSM 22248 / JCM 15807 / FRC-32)</name>
    <name type="common">Geobacter daltonii</name>
    <dbReference type="NCBI Taxonomy" id="316067"/>
    <lineage>
        <taxon>Bacteria</taxon>
        <taxon>Pseudomonadati</taxon>
        <taxon>Thermodesulfobacteriota</taxon>
        <taxon>Desulfuromonadia</taxon>
        <taxon>Geobacterales</taxon>
        <taxon>Geobacteraceae</taxon>
        <taxon>Geotalea</taxon>
    </lineage>
</organism>
<dbReference type="STRING" id="316067.Geob_0210"/>
<dbReference type="AlphaFoldDB" id="B9M924"/>
<name>B9M924_GEODF</name>
<dbReference type="PANTHER" id="PTHR43877">
    <property type="entry name" value="AMINOALKYLPHOSPHONATE N-ACETYLTRANSFERASE-RELATED-RELATED"/>
    <property type="match status" value="1"/>
</dbReference>
<dbReference type="Gene3D" id="3.40.630.30">
    <property type="match status" value="1"/>
</dbReference>
<dbReference type="HOGENOM" id="CLU_127721_0_0_7"/>
<dbReference type="OrthoDB" id="9788850at2"/>
<sequence length="148" mass="16628">MSNKLLIRNALPTDLEAIISLDRTTPDKDKADYWQGIFEHYVVKGRADRIFLVAEKAGTVIGFIVGEVRAWEFGSPPCGWVFALAVSPDAREQGTGKQMFDEICSRLEKTGVSTVRTMANLDQKLTLSFLRSMGLRTGRYIELEKQLD</sequence>
<dbReference type="InterPro" id="IPR016181">
    <property type="entry name" value="Acyl_CoA_acyltransferase"/>
</dbReference>
<dbReference type="PROSITE" id="PS51186">
    <property type="entry name" value="GNAT"/>
    <property type="match status" value="1"/>
</dbReference>
<dbReference type="EMBL" id="CP001390">
    <property type="protein sequence ID" value="ACM18582.1"/>
    <property type="molecule type" value="Genomic_DNA"/>
</dbReference>
<dbReference type="eggNOG" id="COG0456">
    <property type="taxonomic scope" value="Bacteria"/>
</dbReference>
<keyword evidence="2" id="KW-0012">Acyltransferase</keyword>
<dbReference type="KEGG" id="geo:Geob_0210"/>
<evidence type="ECO:0000313" key="5">
    <source>
        <dbReference type="Proteomes" id="UP000007721"/>
    </source>
</evidence>
<dbReference type="SUPFAM" id="SSF55729">
    <property type="entry name" value="Acyl-CoA N-acyltransferases (Nat)"/>
    <property type="match status" value="1"/>
</dbReference>
<accession>B9M924</accession>
<dbReference type="CDD" id="cd04301">
    <property type="entry name" value="NAT_SF"/>
    <property type="match status" value="1"/>
</dbReference>
<reference evidence="4 5" key="1">
    <citation type="submission" date="2009-01" db="EMBL/GenBank/DDBJ databases">
        <title>Complete sequence of Geobacter sp. FRC-32.</title>
        <authorList>
            <consortium name="US DOE Joint Genome Institute"/>
            <person name="Lucas S."/>
            <person name="Copeland A."/>
            <person name="Lapidus A."/>
            <person name="Glavina del Rio T."/>
            <person name="Dalin E."/>
            <person name="Tice H."/>
            <person name="Bruce D."/>
            <person name="Goodwin L."/>
            <person name="Pitluck S."/>
            <person name="Saunders E."/>
            <person name="Brettin T."/>
            <person name="Detter J.C."/>
            <person name="Han C."/>
            <person name="Larimer F."/>
            <person name="Land M."/>
            <person name="Hauser L."/>
            <person name="Kyrpides N."/>
            <person name="Ovchinnikova G."/>
            <person name="Kostka J."/>
            <person name="Richardson P."/>
        </authorList>
    </citation>
    <scope>NUCLEOTIDE SEQUENCE [LARGE SCALE GENOMIC DNA]</scope>
    <source>
        <strain evidence="5">DSM 22248 / JCM 15807 / FRC-32</strain>
    </source>
</reference>
<keyword evidence="5" id="KW-1185">Reference proteome</keyword>
<evidence type="ECO:0000259" key="3">
    <source>
        <dbReference type="PROSITE" id="PS51186"/>
    </source>
</evidence>
<dbReference type="InterPro" id="IPR050832">
    <property type="entry name" value="Bact_Acetyltransf"/>
</dbReference>
<evidence type="ECO:0000256" key="1">
    <source>
        <dbReference type="ARBA" id="ARBA00022679"/>
    </source>
</evidence>
<evidence type="ECO:0000256" key="2">
    <source>
        <dbReference type="ARBA" id="ARBA00023315"/>
    </source>
</evidence>
<dbReference type="InterPro" id="IPR000182">
    <property type="entry name" value="GNAT_dom"/>
</dbReference>